<evidence type="ECO:0000313" key="3">
    <source>
        <dbReference type="Proteomes" id="UP000286947"/>
    </source>
</evidence>
<reference evidence="2 3" key="1">
    <citation type="submission" date="2018-01" db="EMBL/GenBank/DDBJ databases">
        <title>Saezia sanguinis gen. nov., sp. nov., in the order Burkholderiales isolated from human blood.</title>
        <authorList>
            <person name="Medina-Pascual M.J."/>
            <person name="Valdezate S."/>
            <person name="Monzon S."/>
            <person name="Cuesta I."/>
            <person name="Carrasco G."/>
            <person name="Villalon P."/>
            <person name="Saez-Nieto J.A."/>
        </authorList>
    </citation>
    <scope>NUCLEOTIDE SEQUENCE [LARGE SCALE GENOMIC DNA]</scope>
    <source>
        <strain evidence="2 3">CNM695-12</strain>
    </source>
</reference>
<dbReference type="EMBL" id="PQSP01000004">
    <property type="protein sequence ID" value="RUS66566.1"/>
    <property type="molecule type" value="Genomic_DNA"/>
</dbReference>
<evidence type="ECO:0000259" key="1">
    <source>
        <dbReference type="Pfam" id="PF25181"/>
    </source>
</evidence>
<feature type="domain" description="Bbp19-like phage" evidence="1">
    <location>
        <begin position="47"/>
        <end position="110"/>
    </location>
</feature>
<keyword evidence="3" id="KW-1185">Reference proteome</keyword>
<organism evidence="2 3">
    <name type="scientific">Saezia sanguinis</name>
    <dbReference type="NCBI Taxonomy" id="1965230"/>
    <lineage>
        <taxon>Bacteria</taxon>
        <taxon>Pseudomonadati</taxon>
        <taxon>Pseudomonadota</taxon>
        <taxon>Betaproteobacteria</taxon>
        <taxon>Burkholderiales</taxon>
        <taxon>Saeziaceae</taxon>
        <taxon>Saezia</taxon>
    </lineage>
</organism>
<dbReference type="Proteomes" id="UP000286947">
    <property type="component" value="Unassembled WGS sequence"/>
</dbReference>
<dbReference type="AlphaFoldDB" id="A0A433SD11"/>
<comment type="caution">
    <text evidence="2">The sequence shown here is derived from an EMBL/GenBank/DDBJ whole genome shotgun (WGS) entry which is preliminary data.</text>
</comment>
<proteinExistence type="predicted"/>
<evidence type="ECO:0000313" key="2">
    <source>
        <dbReference type="EMBL" id="RUS66566.1"/>
    </source>
</evidence>
<dbReference type="InterPro" id="IPR057447">
    <property type="entry name" value="Bbp19-like_phage"/>
</dbReference>
<sequence length="128" mass="14471">MNRMTFFKNLRHWYRRVFWYGEVMQDNAGAGGDVGTDADAAQEQVLSRAAQKVLADLRGFCRADMSCVVFGKDGRVDTHATAVLEGRREVWLKIVQTLNISDAQLVRLMNAGTGNDDQRWSDEHGYSE</sequence>
<protein>
    <recommendedName>
        <fullName evidence="1">Bbp19-like phage domain-containing protein</fullName>
    </recommendedName>
</protein>
<gene>
    <name evidence="2" type="ORF">CUZ56_01846</name>
</gene>
<dbReference type="Pfam" id="PF25181">
    <property type="entry name" value="Phage_Bbp19"/>
    <property type="match status" value="1"/>
</dbReference>
<name>A0A433SD11_9BURK</name>
<accession>A0A433SD11</accession>